<reference evidence="1 2" key="1">
    <citation type="submission" date="2019-02" db="EMBL/GenBank/DDBJ databases">
        <title>Dyella amyloliquefaciens sp. nov., isolated from forest soil.</title>
        <authorList>
            <person name="Gao Z.-H."/>
            <person name="Qiu L.-H."/>
        </authorList>
    </citation>
    <scope>NUCLEOTIDE SEQUENCE [LARGE SCALE GENOMIC DNA]</scope>
    <source>
        <strain evidence="1 2">KACC 12747</strain>
    </source>
</reference>
<comment type="caution">
    <text evidence="1">The sequence shown here is derived from an EMBL/GenBank/DDBJ whole genome shotgun (WGS) entry which is preliminary data.</text>
</comment>
<dbReference type="RefSeq" id="WP_131149526.1">
    <property type="nucleotide sequence ID" value="NZ_SJTG01000001.1"/>
</dbReference>
<keyword evidence="2" id="KW-1185">Reference proteome</keyword>
<proteinExistence type="predicted"/>
<evidence type="ECO:0000313" key="1">
    <source>
        <dbReference type="EMBL" id="TCI13692.1"/>
    </source>
</evidence>
<name>A0A4R0YWB6_9GAMM</name>
<dbReference type="EMBL" id="SJTG01000001">
    <property type="protein sequence ID" value="TCI13692.1"/>
    <property type="molecule type" value="Genomic_DNA"/>
</dbReference>
<protein>
    <submittedName>
        <fullName evidence="1">Uncharacterized protein</fullName>
    </submittedName>
</protein>
<sequence>MNAVIHTSPAVTGAFPVEPASQSLDERMMHALAGAITATGQSASAFFHAVDAADHPQSLIRAQTALARHGLELNFQTAVASHVVKSVESLLKS</sequence>
<dbReference type="AlphaFoldDB" id="A0A4R0YWB6"/>
<organism evidence="1 2">
    <name type="scientific">Dyella soli</name>
    <dbReference type="NCBI Taxonomy" id="522319"/>
    <lineage>
        <taxon>Bacteria</taxon>
        <taxon>Pseudomonadati</taxon>
        <taxon>Pseudomonadota</taxon>
        <taxon>Gammaproteobacteria</taxon>
        <taxon>Lysobacterales</taxon>
        <taxon>Rhodanobacteraceae</taxon>
        <taxon>Dyella</taxon>
    </lineage>
</organism>
<evidence type="ECO:0000313" key="2">
    <source>
        <dbReference type="Proteomes" id="UP000291822"/>
    </source>
</evidence>
<gene>
    <name evidence="1" type="ORF">EZM97_10660</name>
</gene>
<accession>A0A4R0YWB6</accession>
<dbReference type="Proteomes" id="UP000291822">
    <property type="component" value="Unassembled WGS sequence"/>
</dbReference>